<organism evidence="3 4">
    <name type="scientific">Teladorsagia circumcincta</name>
    <name type="common">Brown stomach worm</name>
    <name type="synonym">Ostertagia circumcincta</name>
    <dbReference type="NCBI Taxonomy" id="45464"/>
    <lineage>
        <taxon>Eukaryota</taxon>
        <taxon>Metazoa</taxon>
        <taxon>Ecdysozoa</taxon>
        <taxon>Nematoda</taxon>
        <taxon>Chromadorea</taxon>
        <taxon>Rhabditida</taxon>
        <taxon>Rhabditina</taxon>
        <taxon>Rhabditomorpha</taxon>
        <taxon>Strongyloidea</taxon>
        <taxon>Trichostrongylidae</taxon>
        <taxon>Teladorsagia</taxon>
    </lineage>
</organism>
<keyword evidence="2" id="KW-1133">Transmembrane helix</keyword>
<keyword evidence="4" id="KW-1185">Reference proteome</keyword>
<name>A0A2G9UHI3_TELCI</name>
<gene>
    <name evidence="3" type="ORF">TELCIR_08458</name>
</gene>
<evidence type="ECO:0000313" key="3">
    <source>
        <dbReference type="EMBL" id="PIO69705.1"/>
    </source>
</evidence>
<sequence>MLLHRRLMTISTQLVSKMRCSVRYLISVNVFSLHLFYFLVIAFRVPGARDNMETTDMDLDDDSAPIDSQQFVPQANTAVAPPTTGQPLNFAMGQNLSVPPPIATQPPPNIQALLKSIPSLQTIQQATAAAAAAAAAAANNQHPQQNLPQMNYPPPVTQQRFGDVDERVQPIQPIQTPVQPIQQVQPIHPVQPIVAQPPPGPAPNFQLPPPRSQQPIYAEEGPSHIDYQPAGTGGDHEHHNGDNNYYGEGGRDGFYQKPPPGQFHNSGNYPPPGRGRPRGGGFYGHGGRGDQWRKS</sequence>
<dbReference type="EMBL" id="KZ346550">
    <property type="protein sequence ID" value="PIO69705.1"/>
    <property type="molecule type" value="Genomic_DNA"/>
</dbReference>
<evidence type="ECO:0000256" key="2">
    <source>
        <dbReference type="SAM" id="Phobius"/>
    </source>
</evidence>
<reference evidence="3 4" key="1">
    <citation type="submission" date="2015-09" db="EMBL/GenBank/DDBJ databases">
        <title>Draft genome of the parasitic nematode Teladorsagia circumcincta isolate WARC Sus (inbred).</title>
        <authorList>
            <person name="Mitreva M."/>
        </authorList>
    </citation>
    <scope>NUCLEOTIDE SEQUENCE [LARGE SCALE GENOMIC DNA]</scope>
    <source>
        <strain evidence="3 4">S</strain>
    </source>
</reference>
<protein>
    <submittedName>
        <fullName evidence="3">Uncharacterized protein</fullName>
    </submittedName>
</protein>
<proteinExistence type="predicted"/>
<dbReference type="AlphaFoldDB" id="A0A2G9UHI3"/>
<keyword evidence="2" id="KW-0812">Transmembrane</keyword>
<feature type="region of interest" description="Disordered" evidence="1">
    <location>
        <begin position="191"/>
        <end position="295"/>
    </location>
</feature>
<dbReference type="Proteomes" id="UP000230423">
    <property type="component" value="Unassembled WGS sequence"/>
</dbReference>
<evidence type="ECO:0000256" key="1">
    <source>
        <dbReference type="SAM" id="MobiDB-lite"/>
    </source>
</evidence>
<feature type="transmembrane region" description="Helical" evidence="2">
    <location>
        <begin position="21"/>
        <end position="43"/>
    </location>
</feature>
<evidence type="ECO:0000313" key="4">
    <source>
        <dbReference type="Proteomes" id="UP000230423"/>
    </source>
</evidence>
<keyword evidence="2" id="KW-0472">Membrane</keyword>
<feature type="compositionally biased region" description="Pro residues" evidence="1">
    <location>
        <begin position="195"/>
        <end position="212"/>
    </location>
</feature>
<accession>A0A2G9UHI3</accession>